<sequence>MEKKLTRFDYIFVFTVIFLLLCAFGAFFLGFNTGKGRAETKYEEILAKREEADKGFTAYHQTYLVSFYHTVFLPYKEFQNKWFTRWNEIESQGGSVDPASILKELSKLADEKYEETVTSTMPESSPLLKEAHEQYLKSLKLFAHAAKSFQSKANAVKGSVLVAEMEKDAAFTEAKLFALQGQKQFYDAIVKWNESASGELKGASLLGSSPLTLDDWNQLNLNLKNSYISSLLVSGQTFKPFNPQDLVYHVDQMIKSGQAKKMNAGNVQQTVDILIGTGAVRQGDFLGGKAKWYANETLPQLPFFTDSK</sequence>
<evidence type="ECO:0000313" key="2">
    <source>
        <dbReference type="EMBL" id="RAV18559.1"/>
    </source>
</evidence>
<evidence type="ECO:0000256" key="1">
    <source>
        <dbReference type="SAM" id="Phobius"/>
    </source>
</evidence>
<organism evidence="2 3">
    <name type="scientific">Paenibacillus contaminans</name>
    <dbReference type="NCBI Taxonomy" id="450362"/>
    <lineage>
        <taxon>Bacteria</taxon>
        <taxon>Bacillati</taxon>
        <taxon>Bacillota</taxon>
        <taxon>Bacilli</taxon>
        <taxon>Bacillales</taxon>
        <taxon>Paenibacillaceae</taxon>
        <taxon>Paenibacillus</taxon>
    </lineage>
</organism>
<accession>A0A329MF22</accession>
<comment type="caution">
    <text evidence="2">The sequence shown here is derived from an EMBL/GenBank/DDBJ whole genome shotgun (WGS) entry which is preliminary data.</text>
</comment>
<dbReference type="Proteomes" id="UP000250369">
    <property type="component" value="Unassembled WGS sequence"/>
</dbReference>
<dbReference type="AlphaFoldDB" id="A0A329MF22"/>
<gene>
    <name evidence="2" type="ORF">DQG23_24980</name>
</gene>
<keyword evidence="1" id="KW-0812">Transmembrane</keyword>
<dbReference type="RefSeq" id="WP_113033748.1">
    <property type="nucleotide sequence ID" value="NZ_QMFB01000016.1"/>
</dbReference>
<dbReference type="OrthoDB" id="2649144at2"/>
<keyword evidence="1" id="KW-1133">Transmembrane helix</keyword>
<evidence type="ECO:0000313" key="3">
    <source>
        <dbReference type="Proteomes" id="UP000250369"/>
    </source>
</evidence>
<reference evidence="2 3" key="1">
    <citation type="journal article" date="2009" name="Int. J. Syst. Evol. Microbiol.">
        <title>Paenibacillus contaminans sp. nov., isolated from a contaminated laboratory plate.</title>
        <authorList>
            <person name="Chou J.H."/>
            <person name="Lee J.H."/>
            <person name="Lin M.C."/>
            <person name="Chang P.S."/>
            <person name="Arun A.B."/>
            <person name="Young C.C."/>
            <person name="Chen W.M."/>
        </authorList>
    </citation>
    <scope>NUCLEOTIDE SEQUENCE [LARGE SCALE GENOMIC DNA]</scope>
    <source>
        <strain evidence="2 3">CKOBP-6</strain>
    </source>
</reference>
<name>A0A329MF22_9BACL</name>
<protein>
    <submittedName>
        <fullName evidence="2">Uncharacterized protein</fullName>
    </submittedName>
</protein>
<dbReference type="EMBL" id="QMFB01000016">
    <property type="protein sequence ID" value="RAV18559.1"/>
    <property type="molecule type" value="Genomic_DNA"/>
</dbReference>
<feature type="transmembrane region" description="Helical" evidence="1">
    <location>
        <begin position="12"/>
        <end position="31"/>
    </location>
</feature>
<keyword evidence="1" id="KW-0472">Membrane</keyword>
<proteinExistence type="predicted"/>
<keyword evidence="3" id="KW-1185">Reference proteome</keyword>